<evidence type="ECO:0000313" key="3">
    <source>
        <dbReference type="EMBL" id="HIT97561.1"/>
    </source>
</evidence>
<feature type="chain" id="PRO_5039423992" evidence="2">
    <location>
        <begin position="20"/>
        <end position="198"/>
    </location>
</feature>
<reference evidence="3" key="1">
    <citation type="submission" date="2020-10" db="EMBL/GenBank/DDBJ databases">
        <authorList>
            <person name="Gilroy R."/>
        </authorList>
    </citation>
    <scope>NUCLEOTIDE SEQUENCE</scope>
    <source>
        <strain evidence="3">1383</strain>
    </source>
</reference>
<sequence>MMRIFLLVLLALSMNSAWAHSEGKDLRTLERKTRQLTREAERLARQSERYAARCRQAYVSPGGWKRRAERLAERGKEYARLCRLMENSGRKAPGSVRMPEVPVKEVPTQAGRWAGRCLALASEGGTYPGSPAARRLGQEYRRLSPSLATELAALPGEVRRELRRRWRALPKGVRAIPVIDAIGEVLRHPGKYQREMQR</sequence>
<dbReference type="AlphaFoldDB" id="A0A9D1H8W8"/>
<accession>A0A9D1H8W8</accession>
<organism evidence="3 4">
    <name type="scientific">Candidatus Merdimorpha stercoravium</name>
    <dbReference type="NCBI Taxonomy" id="2840863"/>
    <lineage>
        <taxon>Bacteria</taxon>
        <taxon>Pseudomonadati</taxon>
        <taxon>Bacteroidota</taxon>
        <taxon>Flavobacteriia</taxon>
        <taxon>Flavobacteriales</taxon>
        <taxon>Candidatus Merdimorpha</taxon>
    </lineage>
</organism>
<feature type="coiled-coil region" evidence="1">
    <location>
        <begin position="26"/>
        <end position="53"/>
    </location>
</feature>
<dbReference type="EMBL" id="DVLY01000044">
    <property type="protein sequence ID" value="HIT97561.1"/>
    <property type="molecule type" value="Genomic_DNA"/>
</dbReference>
<dbReference type="Proteomes" id="UP000824161">
    <property type="component" value="Unassembled WGS sequence"/>
</dbReference>
<evidence type="ECO:0000313" key="4">
    <source>
        <dbReference type="Proteomes" id="UP000824161"/>
    </source>
</evidence>
<proteinExistence type="predicted"/>
<protein>
    <submittedName>
        <fullName evidence="3">Uncharacterized protein</fullName>
    </submittedName>
</protein>
<reference evidence="3" key="2">
    <citation type="journal article" date="2021" name="PeerJ">
        <title>Extensive microbial diversity within the chicken gut microbiome revealed by metagenomics and culture.</title>
        <authorList>
            <person name="Gilroy R."/>
            <person name="Ravi A."/>
            <person name="Getino M."/>
            <person name="Pursley I."/>
            <person name="Horton D.L."/>
            <person name="Alikhan N.F."/>
            <person name="Baker D."/>
            <person name="Gharbi K."/>
            <person name="Hall N."/>
            <person name="Watson M."/>
            <person name="Adriaenssens E.M."/>
            <person name="Foster-Nyarko E."/>
            <person name="Jarju S."/>
            <person name="Secka A."/>
            <person name="Antonio M."/>
            <person name="Oren A."/>
            <person name="Chaudhuri R.R."/>
            <person name="La Ragione R."/>
            <person name="Hildebrand F."/>
            <person name="Pallen M.J."/>
        </authorList>
    </citation>
    <scope>NUCLEOTIDE SEQUENCE</scope>
    <source>
        <strain evidence="3">1383</strain>
    </source>
</reference>
<gene>
    <name evidence="3" type="ORF">IAC44_01850</name>
</gene>
<keyword evidence="1" id="KW-0175">Coiled coil</keyword>
<evidence type="ECO:0000256" key="1">
    <source>
        <dbReference type="SAM" id="Coils"/>
    </source>
</evidence>
<comment type="caution">
    <text evidence="3">The sequence shown here is derived from an EMBL/GenBank/DDBJ whole genome shotgun (WGS) entry which is preliminary data.</text>
</comment>
<name>A0A9D1H8W8_9FLAO</name>
<keyword evidence="2" id="KW-0732">Signal</keyword>
<feature type="signal peptide" evidence="2">
    <location>
        <begin position="1"/>
        <end position="19"/>
    </location>
</feature>
<evidence type="ECO:0000256" key="2">
    <source>
        <dbReference type="SAM" id="SignalP"/>
    </source>
</evidence>